<keyword evidence="1" id="KW-0812">Transmembrane</keyword>
<accession>A0A245ZRY8</accession>
<comment type="caution">
    <text evidence="2">The sequence shown here is derived from an EMBL/GenBank/DDBJ whole genome shotgun (WGS) entry which is preliminary data.</text>
</comment>
<evidence type="ECO:0000313" key="2">
    <source>
        <dbReference type="EMBL" id="OWK32509.1"/>
    </source>
</evidence>
<gene>
    <name evidence="2" type="ORF">SPMU_08420</name>
</gene>
<organism evidence="2 3">
    <name type="scientific">Sphingomonas mucosissima</name>
    <dbReference type="NCBI Taxonomy" id="370959"/>
    <lineage>
        <taxon>Bacteria</taxon>
        <taxon>Pseudomonadati</taxon>
        <taxon>Pseudomonadota</taxon>
        <taxon>Alphaproteobacteria</taxon>
        <taxon>Sphingomonadales</taxon>
        <taxon>Sphingomonadaceae</taxon>
        <taxon>Sphingomonas</taxon>
    </lineage>
</organism>
<keyword evidence="3" id="KW-1185">Reference proteome</keyword>
<evidence type="ECO:0000313" key="3">
    <source>
        <dbReference type="Proteomes" id="UP000197783"/>
    </source>
</evidence>
<keyword evidence="1" id="KW-0472">Membrane</keyword>
<feature type="transmembrane region" description="Helical" evidence="1">
    <location>
        <begin position="26"/>
        <end position="44"/>
    </location>
</feature>
<keyword evidence="1" id="KW-1133">Transmembrane helix</keyword>
<dbReference type="Proteomes" id="UP000197783">
    <property type="component" value="Unassembled WGS sequence"/>
</dbReference>
<dbReference type="EMBL" id="NBBJ01000001">
    <property type="protein sequence ID" value="OWK32509.1"/>
    <property type="molecule type" value="Genomic_DNA"/>
</dbReference>
<reference evidence="2 3" key="1">
    <citation type="submission" date="2017-03" db="EMBL/GenBank/DDBJ databases">
        <title>Genome sequence of Sphingomonas mucosissima DSM 17494.</title>
        <authorList>
            <person name="Poehlein A."/>
            <person name="Wuebbeler J.H."/>
            <person name="Steinbuechel A."/>
            <person name="Daniel R."/>
        </authorList>
    </citation>
    <scope>NUCLEOTIDE SEQUENCE [LARGE SCALE GENOMIC DNA]</scope>
    <source>
        <strain evidence="2 3">DSM 17494</strain>
    </source>
</reference>
<dbReference type="AlphaFoldDB" id="A0A245ZRY8"/>
<sequence length="58" mass="6265">MITKRSGPKDPLRVAARLRTQREPKFAVVVACTKGLLALLRALSPAMANKRYNGSGIA</sequence>
<protein>
    <submittedName>
        <fullName evidence="2">Uncharacterized protein</fullName>
    </submittedName>
</protein>
<name>A0A245ZRY8_9SPHN</name>
<evidence type="ECO:0000256" key="1">
    <source>
        <dbReference type="SAM" id="Phobius"/>
    </source>
</evidence>
<proteinExistence type="predicted"/>